<dbReference type="AlphaFoldDB" id="A0AAV2E8M5"/>
<gene>
    <name evidence="2" type="ORF">LTRI10_LOCUS23463</name>
</gene>
<feature type="region of interest" description="Disordered" evidence="1">
    <location>
        <begin position="1"/>
        <end position="35"/>
    </location>
</feature>
<evidence type="ECO:0008006" key="4">
    <source>
        <dbReference type="Google" id="ProtNLM"/>
    </source>
</evidence>
<proteinExistence type="predicted"/>
<dbReference type="EMBL" id="OZ034817">
    <property type="protein sequence ID" value="CAL1382122.1"/>
    <property type="molecule type" value="Genomic_DNA"/>
</dbReference>
<protein>
    <recommendedName>
        <fullName evidence="4">DUF4283 domain-containing protein</fullName>
    </recommendedName>
</protein>
<evidence type="ECO:0000313" key="2">
    <source>
        <dbReference type="EMBL" id="CAL1382122.1"/>
    </source>
</evidence>
<evidence type="ECO:0000313" key="3">
    <source>
        <dbReference type="Proteomes" id="UP001497516"/>
    </source>
</evidence>
<evidence type="ECO:0000256" key="1">
    <source>
        <dbReference type="SAM" id="MobiDB-lite"/>
    </source>
</evidence>
<keyword evidence="3" id="KW-1185">Reference proteome</keyword>
<reference evidence="2 3" key="1">
    <citation type="submission" date="2024-04" db="EMBL/GenBank/DDBJ databases">
        <authorList>
            <person name="Fracassetti M."/>
        </authorList>
    </citation>
    <scope>NUCLEOTIDE SEQUENCE [LARGE SCALE GENOMIC DNA]</scope>
</reference>
<accession>A0AAV2E8M5</accession>
<dbReference type="Proteomes" id="UP001497516">
    <property type="component" value="Chromosome 4"/>
</dbReference>
<organism evidence="2 3">
    <name type="scientific">Linum trigynum</name>
    <dbReference type="NCBI Taxonomy" id="586398"/>
    <lineage>
        <taxon>Eukaryota</taxon>
        <taxon>Viridiplantae</taxon>
        <taxon>Streptophyta</taxon>
        <taxon>Embryophyta</taxon>
        <taxon>Tracheophyta</taxon>
        <taxon>Spermatophyta</taxon>
        <taxon>Magnoliopsida</taxon>
        <taxon>eudicotyledons</taxon>
        <taxon>Gunneridae</taxon>
        <taxon>Pentapetalae</taxon>
        <taxon>rosids</taxon>
        <taxon>fabids</taxon>
        <taxon>Malpighiales</taxon>
        <taxon>Linaceae</taxon>
        <taxon>Linum</taxon>
    </lineage>
</organism>
<sequence>MAARGPPVISGVSHKPPNGWSGARKPLEGSSNLDGKSTWEIVQPKKKALALDFYVDVDNVDIGDVMAGEMETDKASSMTASAWQGGQGRRFNEILQQDNWYVVASDSKDVSQAEKEEDDVMDEETYDPKCSAIMFSAVEKIHWRREWLSAIVVKGLGRRVSYIPLARRLNLLWARNEELQISNTRNGYFLVRFSTQKDYDHATVGGRDSYERCTSRCTSGSKALIHGKQLSHR</sequence>
<name>A0AAV2E8M5_9ROSI</name>